<dbReference type="AlphaFoldDB" id="A0A2M4D8X9"/>
<accession>A0A2M4D8X9</accession>
<evidence type="ECO:0000256" key="1">
    <source>
        <dbReference type="SAM" id="Phobius"/>
    </source>
</evidence>
<reference evidence="2" key="1">
    <citation type="submission" date="2018-01" db="EMBL/GenBank/DDBJ databases">
        <title>An insight into the sialome of Amazonian anophelines.</title>
        <authorList>
            <person name="Ribeiro J.M."/>
            <person name="Scarpassa V."/>
            <person name="Calvo E."/>
        </authorList>
    </citation>
    <scope>NUCLEOTIDE SEQUENCE</scope>
</reference>
<evidence type="ECO:0000313" key="2">
    <source>
        <dbReference type="EMBL" id="MBW74015.1"/>
    </source>
</evidence>
<protein>
    <submittedName>
        <fullName evidence="2">Uncharacterized protein</fullName>
    </submittedName>
</protein>
<organism evidence="2">
    <name type="scientific">Anopheles darlingi</name>
    <name type="common">Mosquito</name>
    <dbReference type="NCBI Taxonomy" id="43151"/>
    <lineage>
        <taxon>Eukaryota</taxon>
        <taxon>Metazoa</taxon>
        <taxon>Ecdysozoa</taxon>
        <taxon>Arthropoda</taxon>
        <taxon>Hexapoda</taxon>
        <taxon>Insecta</taxon>
        <taxon>Pterygota</taxon>
        <taxon>Neoptera</taxon>
        <taxon>Endopterygota</taxon>
        <taxon>Diptera</taxon>
        <taxon>Nematocera</taxon>
        <taxon>Culicoidea</taxon>
        <taxon>Culicidae</taxon>
        <taxon>Anophelinae</taxon>
        <taxon>Anopheles</taxon>
    </lineage>
</organism>
<name>A0A2M4D8X9_ANODA</name>
<keyword evidence="1" id="KW-0472">Membrane</keyword>
<sequence length="70" mass="8077">MFVVFCCCLCGWFCFFCGCVSVSGPRWLVFCLLGFCLARLLCVTRFLKHCRIFAAASQFSYRVSFSFHFS</sequence>
<proteinExistence type="predicted"/>
<feature type="transmembrane region" description="Helical" evidence="1">
    <location>
        <begin position="27"/>
        <end position="47"/>
    </location>
</feature>
<keyword evidence="1" id="KW-0812">Transmembrane</keyword>
<dbReference type="EMBL" id="GGFL01009837">
    <property type="protein sequence ID" value="MBW74015.1"/>
    <property type="molecule type" value="Transcribed_RNA"/>
</dbReference>
<keyword evidence="1" id="KW-1133">Transmembrane helix</keyword>